<name>A0ABD3PTC1_9STRA</name>
<organism evidence="9 10">
    <name type="scientific">Cyclotella cryptica</name>
    <dbReference type="NCBI Taxonomy" id="29204"/>
    <lineage>
        <taxon>Eukaryota</taxon>
        <taxon>Sar</taxon>
        <taxon>Stramenopiles</taxon>
        <taxon>Ochrophyta</taxon>
        <taxon>Bacillariophyta</taxon>
        <taxon>Coscinodiscophyceae</taxon>
        <taxon>Thalassiosirophycidae</taxon>
        <taxon>Stephanodiscales</taxon>
        <taxon>Stephanodiscaceae</taxon>
        <taxon>Cyclotella</taxon>
    </lineage>
</organism>
<feature type="region of interest" description="Disordered" evidence="7">
    <location>
        <begin position="642"/>
        <end position="672"/>
    </location>
</feature>
<reference evidence="9 10" key="1">
    <citation type="journal article" date="2020" name="G3 (Bethesda)">
        <title>Improved Reference Genome for Cyclotella cryptica CCMP332, a Model for Cell Wall Morphogenesis, Salinity Adaptation, and Lipid Production in Diatoms (Bacillariophyta).</title>
        <authorList>
            <person name="Roberts W.R."/>
            <person name="Downey K.M."/>
            <person name="Ruck E.C."/>
            <person name="Traller J.C."/>
            <person name="Alverson A.J."/>
        </authorList>
    </citation>
    <scope>NUCLEOTIDE SEQUENCE [LARGE SCALE GENOMIC DNA]</scope>
    <source>
        <strain evidence="9 10">CCMP332</strain>
    </source>
</reference>
<evidence type="ECO:0000256" key="3">
    <source>
        <dbReference type="ARBA" id="ARBA00023054"/>
    </source>
</evidence>
<feature type="domain" description="Spindle assembly abnormal protein 6 N-terminal" evidence="8">
    <location>
        <begin position="139"/>
        <end position="200"/>
    </location>
</feature>
<evidence type="ECO:0000256" key="2">
    <source>
        <dbReference type="ARBA" id="ARBA00022490"/>
    </source>
</evidence>
<feature type="region of interest" description="Disordered" evidence="7">
    <location>
        <begin position="230"/>
        <end position="251"/>
    </location>
</feature>
<proteinExistence type="predicted"/>
<comment type="caution">
    <text evidence="9">The sequence shown here is derived from an EMBL/GenBank/DDBJ whole genome shotgun (WGS) entry which is preliminary data.</text>
</comment>
<evidence type="ECO:0000256" key="1">
    <source>
        <dbReference type="ARBA" id="ARBA00004300"/>
    </source>
</evidence>
<feature type="compositionally biased region" description="Low complexity" evidence="7">
    <location>
        <begin position="663"/>
        <end position="672"/>
    </location>
</feature>
<accession>A0ABD3PTC1</accession>
<sequence>MTEFDRENPLFERTCVPFEIVGRSKTNGYYTVRIIEGYRPLRNGNARERVFRFEMSDECNLVKTTHDFDRGAQGCHTPLNGGRSGPTHFHRTPKIPMIHAPFMTANRGKDPMLEQSRSYRSERDSDRAIHHAVTNRSIELYELEVGESDFDELRRDQALLVDFDNFATSLISLMQCCWLGNDGDSSCTISTQSSNNATLNQYSRQNNASQFGGCDPSTLRDQAETRWSKSHWNPCNDMRTPSPHGRPPVSTYTCRLETLSSPSDDNSHWEPGNVSTGYARFSVVESNQFRELTHLALNLNIGTDKSIRLYLSSRLSQVMVQTINITNELGTQKQRCEAAERNFIEANRRLGEMSQTYETEKYQLQCTAQERIENEHNCRLAQISEVTASKDSQIQALNEDLQRSQLTFESKIRALEDANKKIIEDKSSCQHENETLVTRLNQQETSNKLMTTEIIALKGQLERIAADKSATEKSLRDLQVLLASLENSNTDHKYTLSQTAEQMASTEKVYADAKQTIKQQHHQIDDLHRRLTESESESAKYKELASRYQVNRVEMKKRIKEKVETIREQEEIIRSREKEAEEFKRQVQGLEDDLRRAQDEKHCAIKELVSATAMMDENAKKLENNQQVIAWLNKQVDKNTSSGVVWHGNTPKPPLSRYDPKTAPSSHPAISSSLSRYLPKSSFATTPYKECFTVTPSIESASLAGRLHPEPHPL</sequence>
<dbReference type="AlphaFoldDB" id="A0ABD3PTC1"/>
<keyword evidence="4" id="KW-0206">Cytoskeleton</keyword>
<keyword evidence="10" id="KW-1185">Reference proteome</keyword>
<protein>
    <recommendedName>
        <fullName evidence="8">Spindle assembly abnormal protein 6 N-terminal domain-containing protein</fullName>
    </recommendedName>
</protein>
<keyword evidence="3 6" id="KW-0175">Coiled coil</keyword>
<dbReference type="InterPro" id="IPR032396">
    <property type="entry name" value="SAS-6_N"/>
</dbReference>
<dbReference type="Proteomes" id="UP001516023">
    <property type="component" value="Unassembled WGS sequence"/>
</dbReference>
<gene>
    <name evidence="9" type="ORF">HJC23_002995</name>
</gene>
<dbReference type="PANTHER" id="PTHR44281">
    <property type="entry name" value="SPINDLE ASSEMBLY ABNORMAL PROTEIN 6 HOMOLOG"/>
    <property type="match status" value="1"/>
</dbReference>
<dbReference type="InterPro" id="IPR038558">
    <property type="entry name" value="SAS-6_N_sf"/>
</dbReference>
<comment type="subcellular location">
    <subcellularLocation>
        <location evidence="1">Cytoplasm</location>
        <location evidence="1">Cytoskeleton</location>
        <location evidence="1">Microtubule organizing center</location>
        <location evidence="1">Centrosome</location>
    </subcellularLocation>
</comment>
<dbReference type="Pfam" id="PF16531">
    <property type="entry name" value="SAS-6_N"/>
    <property type="match status" value="1"/>
</dbReference>
<dbReference type="GO" id="GO:0005813">
    <property type="term" value="C:centrosome"/>
    <property type="evidence" value="ECO:0007669"/>
    <property type="project" value="UniProtKB-SubCell"/>
</dbReference>
<feature type="coiled-coil region" evidence="6">
    <location>
        <begin position="468"/>
        <end position="625"/>
    </location>
</feature>
<evidence type="ECO:0000256" key="6">
    <source>
        <dbReference type="SAM" id="Coils"/>
    </source>
</evidence>
<evidence type="ECO:0000256" key="5">
    <source>
        <dbReference type="ARBA" id="ARBA00023306"/>
    </source>
</evidence>
<evidence type="ECO:0000313" key="10">
    <source>
        <dbReference type="Proteomes" id="UP001516023"/>
    </source>
</evidence>
<keyword evidence="5" id="KW-0131">Cell cycle</keyword>
<dbReference type="Gene3D" id="2.170.210.20">
    <property type="entry name" value="Spindle assembly abnormal protein 6, N-terminal domain"/>
    <property type="match status" value="1"/>
</dbReference>
<evidence type="ECO:0000256" key="7">
    <source>
        <dbReference type="SAM" id="MobiDB-lite"/>
    </source>
</evidence>
<dbReference type="EMBL" id="JABMIG020000119">
    <property type="protein sequence ID" value="KAL3791006.1"/>
    <property type="molecule type" value="Genomic_DNA"/>
</dbReference>
<keyword evidence="2" id="KW-0963">Cytoplasm</keyword>
<dbReference type="PANTHER" id="PTHR44281:SF2">
    <property type="entry name" value="SPINDLE ASSEMBLY ABNORMAL PROTEIN 6 HOMOLOG"/>
    <property type="match status" value="1"/>
</dbReference>
<evidence type="ECO:0000259" key="8">
    <source>
        <dbReference type="Pfam" id="PF16531"/>
    </source>
</evidence>
<evidence type="ECO:0000256" key="4">
    <source>
        <dbReference type="ARBA" id="ARBA00023212"/>
    </source>
</evidence>
<evidence type="ECO:0000313" key="9">
    <source>
        <dbReference type="EMBL" id="KAL3791006.1"/>
    </source>
</evidence>